<organism evidence="3 4">
    <name type="scientific">Merluccius polli</name>
    <name type="common">Benguela hake</name>
    <name type="synonym">Merluccius cadenati</name>
    <dbReference type="NCBI Taxonomy" id="89951"/>
    <lineage>
        <taxon>Eukaryota</taxon>
        <taxon>Metazoa</taxon>
        <taxon>Chordata</taxon>
        <taxon>Craniata</taxon>
        <taxon>Vertebrata</taxon>
        <taxon>Euteleostomi</taxon>
        <taxon>Actinopterygii</taxon>
        <taxon>Neopterygii</taxon>
        <taxon>Teleostei</taxon>
        <taxon>Neoteleostei</taxon>
        <taxon>Acanthomorphata</taxon>
        <taxon>Zeiogadaria</taxon>
        <taxon>Gadariae</taxon>
        <taxon>Gadiformes</taxon>
        <taxon>Gadoidei</taxon>
        <taxon>Merlucciidae</taxon>
        <taxon>Merluccius</taxon>
    </lineage>
</organism>
<evidence type="ECO:0000256" key="1">
    <source>
        <dbReference type="SAM" id="MobiDB-lite"/>
    </source>
</evidence>
<dbReference type="AlphaFoldDB" id="A0AA47MAX0"/>
<dbReference type="Proteomes" id="UP001174136">
    <property type="component" value="Unassembled WGS sequence"/>
</dbReference>
<gene>
    <name evidence="3" type="ORF">N1851_027089</name>
</gene>
<dbReference type="Gene3D" id="3.40.50.12690">
    <property type="match status" value="1"/>
</dbReference>
<evidence type="ECO:0000313" key="3">
    <source>
        <dbReference type="EMBL" id="KAK0136736.1"/>
    </source>
</evidence>
<sequence>MPQGAGPAVAPQQTLTEAGRRSSSEPGGGSRTVGKLIRNVKLAKPAAIVKCIPGARAGNVESYLKLLAKDKRKYNKIVIHVGGNDTRLRQSEVTKINVESVCRYAKTMSDTIVFSGPLPNVISDVMYSRMASFHRWLSRWCPANHVGFIDNWQPFWGKPDLIRRDGIHPTLDGAALLSRNMIVYF</sequence>
<dbReference type="CDD" id="cd00229">
    <property type="entry name" value="SGNH_hydrolase"/>
    <property type="match status" value="1"/>
</dbReference>
<evidence type="ECO:0000259" key="2">
    <source>
        <dbReference type="Pfam" id="PF13472"/>
    </source>
</evidence>
<name>A0AA47MAX0_MERPO</name>
<dbReference type="Pfam" id="PF13472">
    <property type="entry name" value="Lipase_GDSL_2"/>
    <property type="match status" value="1"/>
</dbReference>
<dbReference type="Gene3D" id="3.40.50.12700">
    <property type="match status" value="1"/>
</dbReference>
<dbReference type="EMBL" id="JAOPHQ010005129">
    <property type="protein sequence ID" value="KAK0136736.1"/>
    <property type="molecule type" value="Genomic_DNA"/>
</dbReference>
<feature type="domain" description="SGNH hydrolase-type esterase" evidence="2">
    <location>
        <begin position="47"/>
        <end position="175"/>
    </location>
</feature>
<protein>
    <recommendedName>
        <fullName evidence="2">SGNH hydrolase-type esterase domain-containing protein</fullName>
    </recommendedName>
</protein>
<comment type="caution">
    <text evidence="3">The sequence shown here is derived from an EMBL/GenBank/DDBJ whole genome shotgun (WGS) entry which is preliminary data.</text>
</comment>
<proteinExistence type="predicted"/>
<accession>A0AA47MAX0</accession>
<evidence type="ECO:0000313" key="4">
    <source>
        <dbReference type="Proteomes" id="UP001174136"/>
    </source>
</evidence>
<keyword evidence="4" id="KW-1185">Reference proteome</keyword>
<reference evidence="3" key="1">
    <citation type="journal article" date="2023" name="Front. Mar. Sci.">
        <title>A new Merluccius polli reference genome to investigate the effects of global change in West African waters.</title>
        <authorList>
            <person name="Mateo J.L."/>
            <person name="Blanco-Fernandez C."/>
            <person name="Garcia-Vazquez E."/>
            <person name="Machado-Schiaffino G."/>
        </authorList>
    </citation>
    <scope>NUCLEOTIDE SEQUENCE</scope>
    <source>
        <strain evidence="3">C29</strain>
        <tissue evidence="3">Fin</tissue>
    </source>
</reference>
<dbReference type="SUPFAM" id="SSF52266">
    <property type="entry name" value="SGNH hydrolase"/>
    <property type="match status" value="1"/>
</dbReference>
<dbReference type="InterPro" id="IPR013830">
    <property type="entry name" value="SGNH_hydro"/>
</dbReference>
<feature type="region of interest" description="Disordered" evidence="1">
    <location>
        <begin position="1"/>
        <end position="32"/>
    </location>
</feature>